<protein>
    <recommendedName>
        <fullName evidence="4">DUF1700 domain-containing protein</fullName>
    </recommendedName>
</protein>
<evidence type="ECO:0000313" key="2">
    <source>
        <dbReference type="EMBL" id="GAA0256310.1"/>
    </source>
</evidence>
<gene>
    <name evidence="2" type="ORF">GCM10010492_66530</name>
</gene>
<comment type="caution">
    <text evidence="2">The sequence shown here is derived from an EMBL/GenBank/DDBJ whole genome shotgun (WGS) entry which is preliminary data.</text>
</comment>
<dbReference type="Pfam" id="PF22564">
    <property type="entry name" value="HAAS"/>
    <property type="match status" value="1"/>
</dbReference>
<dbReference type="EMBL" id="BAAABU010000024">
    <property type="protein sequence ID" value="GAA0256310.1"/>
    <property type="molecule type" value="Genomic_DNA"/>
</dbReference>
<reference evidence="2 3" key="1">
    <citation type="journal article" date="2019" name="Int. J. Syst. Evol. Microbiol.">
        <title>The Global Catalogue of Microorganisms (GCM) 10K type strain sequencing project: providing services to taxonomists for standard genome sequencing and annotation.</title>
        <authorList>
            <consortium name="The Broad Institute Genomics Platform"/>
            <consortium name="The Broad Institute Genome Sequencing Center for Infectious Disease"/>
            <person name="Wu L."/>
            <person name="Ma J."/>
        </authorList>
    </citation>
    <scope>NUCLEOTIDE SEQUENCE [LARGE SCALE GENOMIC DNA]</scope>
    <source>
        <strain evidence="2 3">JCM 3380</strain>
    </source>
</reference>
<evidence type="ECO:0000313" key="3">
    <source>
        <dbReference type="Proteomes" id="UP001500416"/>
    </source>
</evidence>
<keyword evidence="1" id="KW-0472">Membrane</keyword>
<accession>A0ABN0UNL7</accession>
<dbReference type="Proteomes" id="UP001500416">
    <property type="component" value="Unassembled WGS sequence"/>
</dbReference>
<proteinExistence type="predicted"/>
<keyword evidence="1" id="KW-0812">Transmembrane</keyword>
<keyword evidence="3" id="KW-1185">Reference proteome</keyword>
<name>A0ABN0UNL7_9PSEU</name>
<feature type="transmembrane region" description="Helical" evidence="1">
    <location>
        <begin position="132"/>
        <end position="151"/>
    </location>
</feature>
<organism evidence="2 3">
    <name type="scientific">Saccharothrix mutabilis subsp. mutabilis</name>
    <dbReference type="NCBI Taxonomy" id="66855"/>
    <lineage>
        <taxon>Bacteria</taxon>
        <taxon>Bacillati</taxon>
        <taxon>Actinomycetota</taxon>
        <taxon>Actinomycetes</taxon>
        <taxon>Pseudonocardiales</taxon>
        <taxon>Pseudonocardiaceae</taxon>
        <taxon>Saccharothrix</taxon>
    </lineage>
</organism>
<sequence>MNDSVTRHPLVAAYLDRLARRAAKLGPVRRDELLQEIRAHLDASTSTDPSEAEVEDVLHRLGAPEEIVDAELVDVPSAAKPPWRRAFSSLRPPDLIGLGLLLLGGLLLPPVGYLLGAAMVGLSRRWTPTARLVLAALPAVAVAGVVIVLLARGDWYTPADLFSEPRQTLVGLRRLAADVLPFTALQVLALLAVRLTSSHFDRR</sequence>
<dbReference type="RefSeq" id="WP_343938459.1">
    <property type="nucleotide sequence ID" value="NZ_BAAABU010000024.1"/>
</dbReference>
<feature type="transmembrane region" description="Helical" evidence="1">
    <location>
        <begin position="95"/>
        <end position="120"/>
    </location>
</feature>
<feature type="transmembrane region" description="Helical" evidence="1">
    <location>
        <begin position="171"/>
        <end position="193"/>
    </location>
</feature>
<evidence type="ECO:0008006" key="4">
    <source>
        <dbReference type="Google" id="ProtNLM"/>
    </source>
</evidence>
<evidence type="ECO:0000256" key="1">
    <source>
        <dbReference type="SAM" id="Phobius"/>
    </source>
</evidence>
<keyword evidence="1" id="KW-1133">Transmembrane helix</keyword>